<dbReference type="GeneID" id="65279500"/>
<dbReference type="RefSeq" id="WP_009562759.1">
    <property type="nucleotide sequence ID" value="NZ_AP025160.1"/>
</dbReference>
<comment type="caution">
    <text evidence="2">The sequence shown here is derived from an EMBL/GenBank/DDBJ whole genome shotgun (WGS) entry which is preliminary data.</text>
</comment>
<evidence type="ECO:0000313" key="2">
    <source>
        <dbReference type="EMBL" id="PZD80452.1"/>
    </source>
</evidence>
<proteinExistence type="predicted"/>
<dbReference type="OMA" id="KMIALYL"/>
<gene>
    <name evidence="2" type="ORF">DN052_13255</name>
</gene>
<keyword evidence="1" id="KW-1133">Transmembrane helix</keyword>
<dbReference type="AlphaFoldDB" id="A0A2W1KDN1"/>
<keyword evidence="1" id="KW-0812">Transmembrane</keyword>
<protein>
    <submittedName>
        <fullName evidence="2">Uncharacterized protein</fullName>
    </submittedName>
</protein>
<evidence type="ECO:0000313" key="3">
    <source>
        <dbReference type="Proteomes" id="UP000248886"/>
    </source>
</evidence>
<keyword evidence="1" id="KW-0472">Membrane</keyword>
<reference evidence="2 3" key="1">
    <citation type="submission" date="2018-06" db="EMBL/GenBank/DDBJ databases">
        <title>Draft sequence of Acidithiobacillus ferrooxidans CCM 4253.</title>
        <authorList>
            <person name="Moya-Beltran A."/>
            <person name="Castro M."/>
            <person name="Covarrubias P.C."/>
            <person name="Issotta F."/>
            <person name="Janiczek O."/>
            <person name="Mandl M."/>
            <person name="Kucera J."/>
            <person name="Quatrini R."/>
        </authorList>
    </citation>
    <scope>NUCLEOTIDE SEQUENCE [LARGE SCALE GENOMIC DNA]</scope>
    <source>
        <strain evidence="2 3">CCM 4253</strain>
    </source>
</reference>
<accession>A0A2W1KDN1</accession>
<dbReference type="Proteomes" id="UP000248886">
    <property type="component" value="Unassembled WGS sequence"/>
</dbReference>
<dbReference type="EMBL" id="QKQP01000006">
    <property type="protein sequence ID" value="PZD80452.1"/>
    <property type="molecule type" value="Genomic_DNA"/>
</dbReference>
<evidence type="ECO:0000256" key="1">
    <source>
        <dbReference type="SAM" id="Phobius"/>
    </source>
</evidence>
<sequence>MSTENADGREIKRFVLAITTARTRRGRYMKTATLFVSLISSLLIPMGVLVIYYLWKHGNQILDEQRGAIRQGMNTGEA</sequence>
<dbReference type="OrthoDB" id="5297119at2"/>
<organism evidence="2 3">
    <name type="scientific">Acidithiobacillus ferrooxidans</name>
    <name type="common">Thiobacillus ferrooxidans</name>
    <dbReference type="NCBI Taxonomy" id="920"/>
    <lineage>
        <taxon>Bacteria</taxon>
        <taxon>Pseudomonadati</taxon>
        <taxon>Pseudomonadota</taxon>
        <taxon>Acidithiobacillia</taxon>
        <taxon>Acidithiobacillales</taxon>
        <taxon>Acidithiobacillaceae</taxon>
        <taxon>Acidithiobacillus</taxon>
    </lineage>
</organism>
<feature type="transmembrane region" description="Helical" evidence="1">
    <location>
        <begin position="32"/>
        <end position="55"/>
    </location>
</feature>
<name>A0A2W1KDN1_ACIFR</name>